<feature type="compositionally biased region" description="Basic and acidic residues" evidence="2">
    <location>
        <begin position="162"/>
        <end position="177"/>
    </location>
</feature>
<dbReference type="EMBL" id="JACT01000001">
    <property type="protein sequence ID" value="KMS56851.1"/>
    <property type="molecule type" value="Genomic_DNA"/>
</dbReference>
<feature type="chain" id="PRO_5005292224" evidence="3">
    <location>
        <begin position="23"/>
        <end position="204"/>
    </location>
</feature>
<keyword evidence="1" id="KW-0472">Membrane</keyword>
<dbReference type="PROSITE" id="PS51123">
    <property type="entry name" value="OMPA_2"/>
    <property type="match status" value="1"/>
</dbReference>
<dbReference type="Proteomes" id="UP000052232">
    <property type="component" value="Unassembled WGS sequence"/>
</dbReference>
<comment type="caution">
    <text evidence="5">The sequence shown here is derived from an EMBL/GenBank/DDBJ whole genome shotgun (WGS) entry which is preliminary data.</text>
</comment>
<dbReference type="RefSeq" id="WP_066599361.1">
    <property type="nucleotide sequence ID" value="NZ_KQ130434.1"/>
</dbReference>
<dbReference type="PANTHER" id="PTHR30329:SF21">
    <property type="entry name" value="LIPOPROTEIN YIAD-RELATED"/>
    <property type="match status" value="1"/>
</dbReference>
<dbReference type="InterPro" id="IPR050330">
    <property type="entry name" value="Bact_OuterMem_StrucFunc"/>
</dbReference>
<dbReference type="CDD" id="cd07185">
    <property type="entry name" value="OmpA_C-like"/>
    <property type="match status" value="1"/>
</dbReference>
<reference evidence="5 6" key="1">
    <citation type="journal article" date="2015" name="G3 (Bethesda)">
        <title>Insights into Ongoing Evolution of the Hexachlorocyclohexane Catabolic Pathway from Comparative Genomics of Ten Sphingomonadaceae Strains.</title>
        <authorList>
            <person name="Pearce S.L."/>
            <person name="Oakeshott J.G."/>
            <person name="Pandey G."/>
        </authorList>
    </citation>
    <scope>NUCLEOTIDE SEQUENCE [LARGE SCALE GENOMIC DNA]</scope>
    <source>
        <strain evidence="5 6">LL01</strain>
    </source>
</reference>
<dbReference type="InterPro" id="IPR006665">
    <property type="entry name" value="OmpA-like"/>
</dbReference>
<keyword evidence="3" id="KW-0732">Signal</keyword>
<organism evidence="5 6">
    <name type="scientific">Sphingobium cupriresistens LL01</name>
    <dbReference type="NCBI Taxonomy" id="1420583"/>
    <lineage>
        <taxon>Bacteria</taxon>
        <taxon>Pseudomonadati</taxon>
        <taxon>Pseudomonadota</taxon>
        <taxon>Alphaproteobacteria</taxon>
        <taxon>Sphingomonadales</taxon>
        <taxon>Sphingomonadaceae</taxon>
        <taxon>Sphingobium</taxon>
    </lineage>
</organism>
<feature type="compositionally biased region" description="Low complexity" evidence="2">
    <location>
        <begin position="36"/>
        <end position="48"/>
    </location>
</feature>
<evidence type="ECO:0000313" key="5">
    <source>
        <dbReference type="EMBL" id="KMS56851.1"/>
    </source>
</evidence>
<feature type="signal peptide" evidence="3">
    <location>
        <begin position="1"/>
        <end position="22"/>
    </location>
</feature>
<dbReference type="GO" id="GO:0016020">
    <property type="term" value="C:membrane"/>
    <property type="evidence" value="ECO:0007669"/>
    <property type="project" value="UniProtKB-UniRule"/>
</dbReference>
<dbReference type="PATRIC" id="fig|1420583.3.peg.172"/>
<keyword evidence="6" id="KW-1185">Reference proteome</keyword>
<sequence length="204" mass="21045">MTKSGRASIILCAALAACQPPAQTPAANAVDEADKANAVADNGADNGAEPQRSILRPEVVPETETPKIEPAEAVIGFGESSMALDETAKATVETLLASPAMQAGGPITLRGHSDSRGSDGDNKVASRIRAEKVRDYLVEKGVDEARITLVALGEARPVAPNAKEDGSDDPDGRAKNRRVEVTVALPTIIVPPPVAPNATEAAKP</sequence>
<protein>
    <submittedName>
        <fullName evidence="5">Membrane protein</fullName>
    </submittedName>
</protein>
<proteinExistence type="predicted"/>
<dbReference type="SUPFAM" id="SSF103088">
    <property type="entry name" value="OmpA-like"/>
    <property type="match status" value="1"/>
</dbReference>
<feature type="domain" description="OmpA-like" evidence="4">
    <location>
        <begin position="64"/>
        <end position="187"/>
    </location>
</feature>
<dbReference type="PANTHER" id="PTHR30329">
    <property type="entry name" value="STATOR ELEMENT OF FLAGELLAR MOTOR COMPLEX"/>
    <property type="match status" value="1"/>
</dbReference>
<feature type="region of interest" description="Disordered" evidence="2">
    <location>
        <begin position="153"/>
        <end position="177"/>
    </location>
</feature>
<dbReference type="Gene3D" id="3.30.1330.60">
    <property type="entry name" value="OmpA-like domain"/>
    <property type="match status" value="1"/>
</dbReference>
<evidence type="ECO:0000256" key="3">
    <source>
        <dbReference type="SAM" id="SignalP"/>
    </source>
</evidence>
<dbReference type="PROSITE" id="PS51257">
    <property type="entry name" value="PROKAR_LIPOPROTEIN"/>
    <property type="match status" value="1"/>
</dbReference>
<dbReference type="Pfam" id="PF00691">
    <property type="entry name" value="OmpA"/>
    <property type="match status" value="1"/>
</dbReference>
<feature type="region of interest" description="Disordered" evidence="2">
    <location>
        <begin position="21"/>
        <end position="50"/>
    </location>
</feature>
<name>A0A0J7XYV7_9SPHN</name>
<feature type="compositionally biased region" description="Basic and acidic residues" evidence="2">
    <location>
        <begin position="111"/>
        <end position="124"/>
    </location>
</feature>
<evidence type="ECO:0000259" key="4">
    <source>
        <dbReference type="PROSITE" id="PS51123"/>
    </source>
</evidence>
<evidence type="ECO:0000256" key="2">
    <source>
        <dbReference type="SAM" id="MobiDB-lite"/>
    </source>
</evidence>
<evidence type="ECO:0000313" key="6">
    <source>
        <dbReference type="Proteomes" id="UP000052232"/>
    </source>
</evidence>
<evidence type="ECO:0000256" key="1">
    <source>
        <dbReference type="PROSITE-ProRule" id="PRU00473"/>
    </source>
</evidence>
<dbReference type="AlphaFoldDB" id="A0A0J7XYV7"/>
<dbReference type="STRING" id="1420583.V473_00900"/>
<dbReference type="InterPro" id="IPR036737">
    <property type="entry name" value="OmpA-like_sf"/>
</dbReference>
<gene>
    <name evidence="5" type="ORF">V473_00900</name>
</gene>
<feature type="region of interest" description="Disordered" evidence="2">
    <location>
        <begin position="103"/>
        <end position="124"/>
    </location>
</feature>
<accession>A0A0J7XYV7</accession>